<organism evidence="1 2">
    <name type="scientific">Chitinophaga eiseniae</name>
    <dbReference type="NCBI Taxonomy" id="634771"/>
    <lineage>
        <taxon>Bacteria</taxon>
        <taxon>Pseudomonadati</taxon>
        <taxon>Bacteroidota</taxon>
        <taxon>Chitinophagia</taxon>
        <taxon>Chitinophagales</taxon>
        <taxon>Chitinophagaceae</taxon>
        <taxon>Chitinophaga</taxon>
    </lineage>
</organism>
<dbReference type="InterPro" id="IPR016024">
    <property type="entry name" value="ARM-type_fold"/>
</dbReference>
<dbReference type="OrthoDB" id="435394at2"/>
<dbReference type="Gene3D" id="2.20.140.10">
    <property type="entry name" value="WGR domain"/>
    <property type="match status" value="1"/>
</dbReference>
<keyword evidence="2" id="KW-1185">Reference proteome</keyword>
<dbReference type="Pfam" id="PF13646">
    <property type="entry name" value="HEAT_2"/>
    <property type="match status" value="1"/>
</dbReference>
<gene>
    <name evidence="1" type="ORF">SAMN04488128_107197</name>
</gene>
<dbReference type="RefSeq" id="WP_078673014.1">
    <property type="nucleotide sequence ID" value="NZ_FUWZ01000007.1"/>
</dbReference>
<dbReference type="SUPFAM" id="SSF48371">
    <property type="entry name" value="ARM repeat"/>
    <property type="match status" value="2"/>
</dbReference>
<dbReference type="InterPro" id="IPR004155">
    <property type="entry name" value="PBS_lyase_HEAT"/>
</dbReference>
<dbReference type="InterPro" id="IPR011989">
    <property type="entry name" value="ARM-like"/>
</dbReference>
<protein>
    <submittedName>
        <fullName evidence="1">HEAT repeat-containing protein</fullName>
    </submittedName>
</protein>
<dbReference type="AlphaFoldDB" id="A0A1T4U087"/>
<name>A0A1T4U087_9BACT</name>
<evidence type="ECO:0000313" key="2">
    <source>
        <dbReference type="Proteomes" id="UP000190367"/>
    </source>
</evidence>
<dbReference type="Gene3D" id="1.25.10.10">
    <property type="entry name" value="Leucine-rich Repeat Variant"/>
    <property type="match status" value="1"/>
</dbReference>
<dbReference type="EMBL" id="FUWZ01000007">
    <property type="protein sequence ID" value="SKA46146.1"/>
    <property type="molecule type" value="Genomic_DNA"/>
</dbReference>
<dbReference type="STRING" id="634771.SAMN04488128_107197"/>
<evidence type="ECO:0000313" key="1">
    <source>
        <dbReference type="EMBL" id="SKA46146.1"/>
    </source>
</evidence>
<reference evidence="2" key="1">
    <citation type="submission" date="2017-02" db="EMBL/GenBank/DDBJ databases">
        <authorList>
            <person name="Varghese N."/>
            <person name="Submissions S."/>
        </authorList>
    </citation>
    <scope>NUCLEOTIDE SEQUENCE [LARGE SCALE GENOMIC DNA]</scope>
    <source>
        <strain evidence="2">DSM 22224</strain>
    </source>
</reference>
<dbReference type="Proteomes" id="UP000190367">
    <property type="component" value="Unassembled WGS sequence"/>
</dbReference>
<sequence length="1111" mass="126375">MRLVRNVKLFFREGNSDKTYEIDLCEVGPEQYTVNFRYGKRFGTLKEGTKTVNPVALAAATTIFDALEKEKRSKGYLGEQEAVQDLSFVPVDTTVVADPQNAAILKRLQGVLENKPAYKTVWKTSRVIWKAGERKIKEAVPYLIKLMERGDAMQRYTALWALGRCADPAAAPVLRSYADNGSYAQNIRMLAANGLLMVLPEEERTAHLQSHLHRLPESLQQAIAGGNAQAIFDEVQNLVMVKAELNYPMLEDLYIVAYNNKAVREAVIGFLVHMPLRPSYFQHVRHIFKQAELRDDQGIVGTLAVRFERELPMFNHPGKRLDYDGNEYHPNVFVPELQEHFKVAKELKKPGSRLAYSNKTRNYLRRRVLRNLRATGERADLEYVRLATALLLQYEEDRDATQEYQTRHYSWVNGRYTTWYRQFPAHSRAVFLNYILRGNTPNMRLDTNGTEWFYEEPKNEKGELTREATTLREHPDTVKAQQKGTLLKKLFNWLGGEKPAPSAGVIPPEHKPEAAPAVPVSDVPFLELWRQMPQAFVQLMIAGKMEAVHLFAMEQLKSHPEYADLKAKMDEKTIYYLLISRFNVPALFGLELAKEKYTPANLSFFLLYAVTMSPLEVARVQGLEWVDQNKAACFADADFLMRMIFNPYKDVRDYVRGQLTPEHLPADKARALVGKAIASLLASNNLADDVNQNLNDGCRILEHFCADALREVDMKVIVELMNSGTPACQAFGVRLMVMKKDELNFAELSDQLLRNLVASSYESVRMAGIAVLKAMPEAELLRRAEVLLDVVLAPHEHVRKEVRPLIASLVAKDSRLAVYLVNELVPRLMRKETAEGIHEDIAAILSHELVDHLQDVDTATALRLLYANYRAAQEFGIVVLNKYIPAEALTVKQVIAAGSHELLAVREWSWGFYQQHAARMRYERDAAIGLLDAKWDDTRRFAQEFFRTQFSENDWTPETLVSIADSVRPDVQAFGREMLMRFFKDADGAAYLLKLSQHPSVAMQAFATNYLETCAAGNLEYLRSMEHYFRSVLSRVNKARVAKERIFNLLEKEALKSAEAAAYIGEIIAHISATVSIADKARCIQIMRNIQQQFDIPLPITLMPVRSNLAI</sequence>
<accession>A0A1T4U087</accession>
<proteinExistence type="predicted"/>
<dbReference type="SMART" id="SM00567">
    <property type="entry name" value="EZ_HEAT"/>
    <property type="match status" value="1"/>
</dbReference>
<dbReference type="CDD" id="cd07998">
    <property type="entry name" value="WGR_DNA_ligase"/>
    <property type="match status" value="1"/>
</dbReference>